<accession>A0ABZ2K1Q5</accession>
<dbReference type="RefSeq" id="WP_394843271.1">
    <property type="nucleotide sequence ID" value="NZ_CP089982.1"/>
</dbReference>
<keyword evidence="4" id="KW-1185">Reference proteome</keyword>
<protein>
    <recommendedName>
        <fullName evidence="5">DUF1554 domain-containing protein</fullName>
    </recommendedName>
</protein>
<dbReference type="Proteomes" id="UP001379533">
    <property type="component" value="Chromosome"/>
</dbReference>
<dbReference type="Gene3D" id="3.10.100.10">
    <property type="entry name" value="Mannose-Binding Protein A, subunit A"/>
    <property type="match status" value="1"/>
</dbReference>
<feature type="signal peptide" evidence="2">
    <location>
        <begin position="1"/>
        <end position="22"/>
    </location>
</feature>
<dbReference type="InterPro" id="IPR016186">
    <property type="entry name" value="C-type_lectin-like/link_sf"/>
</dbReference>
<feature type="region of interest" description="Disordered" evidence="1">
    <location>
        <begin position="68"/>
        <end position="87"/>
    </location>
</feature>
<evidence type="ECO:0000256" key="1">
    <source>
        <dbReference type="SAM" id="MobiDB-lite"/>
    </source>
</evidence>
<proteinExistence type="predicted"/>
<dbReference type="EMBL" id="CP089982">
    <property type="protein sequence ID" value="WXA92668.1"/>
    <property type="molecule type" value="Genomic_DNA"/>
</dbReference>
<evidence type="ECO:0000256" key="2">
    <source>
        <dbReference type="SAM" id="SignalP"/>
    </source>
</evidence>
<dbReference type="SUPFAM" id="SSF56436">
    <property type="entry name" value="C-type lectin-like"/>
    <property type="match status" value="1"/>
</dbReference>
<reference evidence="3 4" key="1">
    <citation type="submission" date="2021-12" db="EMBL/GenBank/DDBJ databases">
        <title>Discovery of the Pendulisporaceae a myxobacterial family with distinct sporulation behavior and unique specialized metabolism.</title>
        <authorList>
            <person name="Garcia R."/>
            <person name="Popoff A."/>
            <person name="Bader C.D."/>
            <person name="Loehr J."/>
            <person name="Walesch S."/>
            <person name="Walt C."/>
            <person name="Boldt J."/>
            <person name="Bunk B."/>
            <person name="Haeckl F.J.F.P.J."/>
            <person name="Gunesch A.P."/>
            <person name="Birkelbach J."/>
            <person name="Nuebel U."/>
            <person name="Pietschmann T."/>
            <person name="Bach T."/>
            <person name="Mueller R."/>
        </authorList>
    </citation>
    <scope>NUCLEOTIDE SEQUENCE [LARGE SCALE GENOMIC DNA]</scope>
    <source>
        <strain evidence="3 4">MSr12523</strain>
    </source>
</reference>
<evidence type="ECO:0000313" key="3">
    <source>
        <dbReference type="EMBL" id="WXA92668.1"/>
    </source>
</evidence>
<name>A0ABZ2K1Q5_9BACT</name>
<feature type="chain" id="PRO_5045270280" description="DUF1554 domain-containing protein" evidence="2">
    <location>
        <begin position="23"/>
        <end position="247"/>
    </location>
</feature>
<dbReference type="InterPro" id="IPR016187">
    <property type="entry name" value="CTDL_fold"/>
</dbReference>
<gene>
    <name evidence="3" type="ORF">LZC95_40255</name>
</gene>
<evidence type="ECO:0000313" key="4">
    <source>
        <dbReference type="Proteomes" id="UP001379533"/>
    </source>
</evidence>
<sequence length="247" mass="26293">MTMRRRLAWWAIAMGSAACSSALDVGTNIRDPGDAGDAQKDVEDHATIGPPDAKRMFVTGAAYTADLATQGRGESIPPENDPGADGADKLCASAAAAANLGGTWRAWISSHTPADKPDKDAGFIAHHAIDRIADVPGGWYNVRRTARLFANKSNLMTAPDAREWHAGAGGPSFLRDEYGNRIADGIFAWTGTDSGGQLDRNSGTCRAWTSANNSSAQVGAPTGEPNEWTDWSTNPCERQGHLYCFEQ</sequence>
<dbReference type="PROSITE" id="PS51257">
    <property type="entry name" value="PROKAR_LIPOPROTEIN"/>
    <property type="match status" value="1"/>
</dbReference>
<keyword evidence="2" id="KW-0732">Signal</keyword>
<evidence type="ECO:0008006" key="5">
    <source>
        <dbReference type="Google" id="ProtNLM"/>
    </source>
</evidence>
<organism evidence="3 4">
    <name type="scientific">Pendulispora brunnea</name>
    <dbReference type="NCBI Taxonomy" id="2905690"/>
    <lineage>
        <taxon>Bacteria</taxon>
        <taxon>Pseudomonadati</taxon>
        <taxon>Myxococcota</taxon>
        <taxon>Myxococcia</taxon>
        <taxon>Myxococcales</taxon>
        <taxon>Sorangiineae</taxon>
        <taxon>Pendulisporaceae</taxon>
        <taxon>Pendulispora</taxon>
    </lineage>
</organism>
<feature type="region of interest" description="Disordered" evidence="1">
    <location>
        <begin position="213"/>
        <end position="232"/>
    </location>
</feature>